<dbReference type="GO" id="GO:0045892">
    <property type="term" value="P:negative regulation of DNA-templated transcription"/>
    <property type="evidence" value="ECO:0007669"/>
    <property type="project" value="TreeGrafter"/>
</dbReference>
<evidence type="ECO:0000256" key="4">
    <source>
        <dbReference type="ARBA" id="ARBA00023015"/>
    </source>
</evidence>
<keyword evidence="7" id="KW-0479">Metal-binding</keyword>
<dbReference type="OrthoDB" id="8659436at2"/>
<dbReference type="PANTHER" id="PTHR33202">
    <property type="entry name" value="ZINC UPTAKE REGULATION PROTEIN"/>
    <property type="match status" value="1"/>
</dbReference>
<evidence type="ECO:0000256" key="5">
    <source>
        <dbReference type="ARBA" id="ARBA00023125"/>
    </source>
</evidence>
<accession>A0A0R2IAN3</accession>
<evidence type="ECO:0000256" key="1">
    <source>
        <dbReference type="ARBA" id="ARBA00007957"/>
    </source>
</evidence>
<dbReference type="Pfam" id="PF01475">
    <property type="entry name" value="FUR"/>
    <property type="match status" value="1"/>
</dbReference>
<feature type="binding site" evidence="7">
    <location>
        <position position="96"/>
    </location>
    <ligand>
        <name>Zn(2+)</name>
        <dbReference type="ChEBI" id="CHEBI:29105"/>
    </ligand>
</feature>
<dbReference type="Proteomes" id="UP000050934">
    <property type="component" value="Unassembled WGS sequence"/>
</dbReference>
<dbReference type="InterPro" id="IPR036388">
    <property type="entry name" value="WH-like_DNA-bd_sf"/>
</dbReference>
<dbReference type="PANTHER" id="PTHR33202:SF7">
    <property type="entry name" value="FERRIC UPTAKE REGULATION PROTEIN"/>
    <property type="match status" value="1"/>
</dbReference>
<keyword evidence="9" id="KW-1185">Reference proteome</keyword>
<evidence type="ECO:0000256" key="7">
    <source>
        <dbReference type="PIRSR" id="PIRSR602481-1"/>
    </source>
</evidence>
<evidence type="ECO:0000256" key="2">
    <source>
        <dbReference type="ARBA" id="ARBA00022491"/>
    </source>
</evidence>
<protein>
    <submittedName>
        <fullName evidence="8">Ferric uptake regulator family protein</fullName>
    </submittedName>
</protein>
<dbReference type="SUPFAM" id="SSF46785">
    <property type="entry name" value="Winged helix' DNA-binding domain"/>
    <property type="match status" value="1"/>
</dbReference>
<dbReference type="STRING" id="396268.IV45_GL000246"/>
<feature type="binding site" evidence="7">
    <location>
        <position position="140"/>
    </location>
    <ligand>
        <name>Zn(2+)</name>
        <dbReference type="ChEBI" id="CHEBI:29105"/>
    </ligand>
</feature>
<comment type="similarity">
    <text evidence="1">Belongs to the Fur family.</text>
</comment>
<proteinExistence type="inferred from homology"/>
<reference evidence="8 9" key="1">
    <citation type="journal article" date="2015" name="Genome Announc.">
        <title>Expanding the biotechnology potential of lactobacilli through comparative genomics of 213 strains and associated genera.</title>
        <authorList>
            <person name="Sun Z."/>
            <person name="Harris H.M."/>
            <person name="McCann A."/>
            <person name="Guo C."/>
            <person name="Argimon S."/>
            <person name="Zhang W."/>
            <person name="Yang X."/>
            <person name="Jeffery I.B."/>
            <person name="Cooney J.C."/>
            <person name="Kagawa T.F."/>
            <person name="Liu W."/>
            <person name="Song Y."/>
            <person name="Salvetti E."/>
            <person name="Wrobel A."/>
            <person name="Rasinkangas P."/>
            <person name="Parkhill J."/>
            <person name="Rea M.C."/>
            <person name="O'Sullivan O."/>
            <person name="Ritari J."/>
            <person name="Douillard F.P."/>
            <person name="Paul Ross R."/>
            <person name="Yang R."/>
            <person name="Briner A.E."/>
            <person name="Felis G.E."/>
            <person name="de Vos W.M."/>
            <person name="Barrangou R."/>
            <person name="Klaenhammer T.R."/>
            <person name="Caufield P.W."/>
            <person name="Cui Y."/>
            <person name="Zhang H."/>
            <person name="O'Toole P.W."/>
        </authorList>
    </citation>
    <scope>NUCLEOTIDE SEQUENCE [LARGE SCALE GENOMIC DNA]</scope>
    <source>
        <strain evidence="8 9">DSM 17896</strain>
    </source>
</reference>
<sequence>MAVTEYERAIKRLQANKVRLTPQRKTILNYLITHHTHPTVEMIFNDLKKNDDSISMATVYNTVKLLVNYQLVIELKNGDESIHYDYFGHPHFHVICDNCGKITDVMNEQFNQITKQLANLTRSETNYLVTRSDVEVHGICPDCQYKLGLANDDSHNA</sequence>
<dbReference type="RefSeq" id="WP_057740673.1">
    <property type="nucleotide sequence ID" value="NZ_JQBW01000006.1"/>
</dbReference>
<dbReference type="InterPro" id="IPR043135">
    <property type="entry name" value="Fur_C"/>
</dbReference>
<organism evidence="8 9">
    <name type="scientific">Limosilactobacillus secaliphilus</name>
    <dbReference type="NCBI Taxonomy" id="396268"/>
    <lineage>
        <taxon>Bacteria</taxon>
        <taxon>Bacillati</taxon>
        <taxon>Bacillota</taxon>
        <taxon>Bacilli</taxon>
        <taxon>Lactobacillales</taxon>
        <taxon>Lactobacillaceae</taxon>
        <taxon>Limosilactobacillus</taxon>
    </lineage>
</organism>
<keyword evidence="2" id="KW-0678">Repressor</keyword>
<comment type="caution">
    <text evidence="8">The sequence shown here is derived from an EMBL/GenBank/DDBJ whole genome shotgun (WGS) entry which is preliminary data.</text>
</comment>
<dbReference type="GO" id="GO:0008270">
    <property type="term" value="F:zinc ion binding"/>
    <property type="evidence" value="ECO:0007669"/>
    <property type="project" value="TreeGrafter"/>
</dbReference>
<gene>
    <name evidence="8" type="ORF">IV45_GL000246</name>
</gene>
<dbReference type="GO" id="GO:0003700">
    <property type="term" value="F:DNA-binding transcription factor activity"/>
    <property type="evidence" value="ECO:0007669"/>
    <property type="project" value="InterPro"/>
</dbReference>
<dbReference type="InterPro" id="IPR036390">
    <property type="entry name" value="WH_DNA-bd_sf"/>
</dbReference>
<evidence type="ECO:0000313" key="8">
    <source>
        <dbReference type="EMBL" id="KRN59207.1"/>
    </source>
</evidence>
<dbReference type="AlphaFoldDB" id="A0A0R2IAN3"/>
<name>A0A0R2IAN3_9LACO</name>
<dbReference type="InterPro" id="IPR002481">
    <property type="entry name" value="FUR"/>
</dbReference>
<evidence type="ECO:0000256" key="6">
    <source>
        <dbReference type="ARBA" id="ARBA00023163"/>
    </source>
</evidence>
<feature type="binding site" evidence="7">
    <location>
        <position position="99"/>
    </location>
    <ligand>
        <name>Zn(2+)</name>
        <dbReference type="ChEBI" id="CHEBI:29105"/>
    </ligand>
</feature>
<comment type="cofactor">
    <cofactor evidence="7">
        <name>Zn(2+)</name>
        <dbReference type="ChEBI" id="CHEBI:29105"/>
    </cofactor>
    <text evidence="7">Binds 1 zinc ion per subunit.</text>
</comment>
<keyword evidence="4" id="KW-0805">Transcription regulation</keyword>
<dbReference type="Gene3D" id="1.10.10.10">
    <property type="entry name" value="Winged helix-like DNA-binding domain superfamily/Winged helix DNA-binding domain"/>
    <property type="match status" value="1"/>
</dbReference>
<feature type="binding site" evidence="7">
    <location>
        <position position="143"/>
    </location>
    <ligand>
        <name>Zn(2+)</name>
        <dbReference type="ChEBI" id="CHEBI:29105"/>
    </ligand>
</feature>
<keyword evidence="3 7" id="KW-0862">Zinc</keyword>
<dbReference type="EMBL" id="JQBW01000006">
    <property type="protein sequence ID" value="KRN59207.1"/>
    <property type="molecule type" value="Genomic_DNA"/>
</dbReference>
<dbReference type="PATRIC" id="fig|396268.3.peg.247"/>
<evidence type="ECO:0000256" key="3">
    <source>
        <dbReference type="ARBA" id="ARBA00022833"/>
    </source>
</evidence>
<dbReference type="Gene3D" id="3.30.1490.190">
    <property type="match status" value="1"/>
</dbReference>
<dbReference type="CDD" id="cd07153">
    <property type="entry name" value="Fur_like"/>
    <property type="match status" value="1"/>
</dbReference>
<dbReference type="GO" id="GO:0000976">
    <property type="term" value="F:transcription cis-regulatory region binding"/>
    <property type="evidence" value="ECO:0007669"/>
    <property type="project" value="TreeGrafter"/>
</dbReference>
<evidence type="ECO:0000313" key="9">
    <source>
        <dbReference type="Proteomes" id="UP000050934"/>
    </source>
</evidence>
<keyword evidence="5" id="KW-0238">DNA-binding</keyword>
<keyword evidence="6" id="KW-0804">Transcription</keyword>
<dbReference type="GO" id="GO:1900376">
    <property type="term" value="P:regulation of secondary metabolite biosynthetic process"/>
    <property type="evidence" value="ECO:0007669"/>
    <property type="project" value="TreeGrafter"/>
</dbReference>